<dbReference type="Proteomes" id="UP000030645">
    <property type="component" value="Unassembled WGS sequence"/>
</dbReference>
<organism evidence="1 2">
    <name type="scientific">Morus notabilis</name>
    <dbReference type="NCBI Taxonomy" id="981085"/>
    <lineage>
        <taxon>Eukaryota</taxon>
        <taxon>Viridiplantae</taxon>
        <taxon>Streptophyta</taxon>
        <taxon>Embryophyta</taxon>
        <taxon>Tracheophyta</taxon>
        <taxon>Spermatophyta</taxon>
        <taxon>Magnoliopsida</taxon>
        <taxon>eudicotyledons</taxon>
        <taxon>Gunneridae</taxon>
        <taxon>Pentapetalae</taxon>
        <taxon>rosids</taxon>
        <taxon>fabids</taxon>
        <taxon>Rosales</taxon>
        <taxon>Moraceae</taxon>
        <taxon>Moreae</taxon>
        <taxon>Morus</taxon>
    </lineage>
</organism>
<protein>
    <submittedName>
        <fullName evidence="1">Uncharacterized protein</fullName>
    </submittedName>
</protein>
<gene>
    <name evidence="1" type="ORF">L484_014965</name>
</gene>
<dbReference type="AlphaFoldDB" id="W9SKL7"/>
<sequence>MIKVLEDSSGITRGVKLKLAALGLGKYLWPNWPWNCISCGERGHDNGVAGSKPKEECVTVCGAEFGEVVDLGDRDGL</sequence>
<proteinExistence type="predicted"/>
<keyword evidence="2" id="KW-1185">Reference proteome</keyword>
<dbReference type="EMBL" id="KE346319">
    <property type="protein sequence ID" value="EXC33086.1"/>
    <property type="molecule type" value="Genomic_DNA"/>
</dbReference>
<reference evidence="2" key="1">
    <citation type="submission" date="2013-01" db="EMBL/GenBank/DDBJ databases">
        <title>Draft Genome Sequence of a Mulberry Tree, Morus notabilis C.K. Schneid.</title>
        <authorList>
            <person name="He N."/>
            <person name="Zhao S."/>
        </authorList>
    </citation>
    <scope>NUCLEOTIDE SEQUENCE</scope>
</reference>
<accession>W9SKL7</accession>
<name>W9SKL7_9ROSA</name>
<evidence type="ECO:0000313" key="1">
    <source>
        <dbReference type="EMBL" id="EXC33086.1"/>
    </source>
</evidence>
<evidence type="ECO:0000313" key="2">
    <source>
        <dbReference type="Proteomes" id="UP000030645"/>
    </source>
</evidence>